<dbReference type="GO" id="GO:0016787">
    <property type="term" value="F:hydrolase activity"/>
    <property type="evidence" value="ECO:0007669"/>
    <property type="project" value="UniProtKB-KW"/>
</dbReference>
<name>A0ABU6ASP6_9NOCA</name>
<dbReference type="Gene3D" id="3.40.50.1820">
    <property type="entry name" value="alpha/beta hydrolase"/>
    <property type="match status" value="1"/>
</dbReference>
<dbReference type="Pfam" id="PF07859">
    <property type="entry name" value="Abhydrolase_3"/>
    <property type="match status" value="1"/>
</dbReference>
<dbReference type="EMBL" id="JAYKYQ010000003">
    <property type="protein sequence ID" value="MEB3510371.1"/>
    <property type="molecule type" value="Genomic_DNA"/>
</dbReference>
<reference evidence="2 3" key="1">
    <citation type="submission" date="2023-12" db="EMBL/GenBank/DDBJ databases">
        <title>novel species in genus Nocarida.</title>
        <authorList>
            <person name="Li Z."/>
        </authorList>
    </citation>
    <scope>NUCLEOTIDE SEQUENCE [LARGE SCALE GENOMIC DNA]</scope>
    <source>
        <strain evidence="2 3">CDC186</strain>
    </source>
</reference>
<evidence type="ECO:0000259" key="1">
    <source>
        <dbReference type="Pfam" id="PF07859"/>
    </source>
</evidence>
<gene>
    <name evidence="2" type="ORF">U3653_10105</name>
</gene>
<evidence type="ECO:0000313" key="2">
    <source>
        <dbReference type="EMBL" id="MEB3510371.1"/>
    </source>
</evidence>
<accession>A0ABU6ASP6</accession>
<dbReference type="InterPro" id="IPR013094">
    <property type="entry name" value="AB_hydrolase_3"/>
</dbReference>
<dbReference type="Proteomes" id="UP001348098">
    <property type="component" value="Unassembled WGS sequence"/>
</dbReference>
<sequence length="74" mass="8299">MVSVPFVTAEFDPLRDEGEDYGQRLRQTGVATDIQRYDGMFHGFMSMADHLPEAVRADAAAYAAVRAAHAERRR</sequence>
<proteinExistence type="predicted"/>
<keyword evidence="3" id="KW-1185">Reference proteome</keyword>
<keyword evidence="2" id="KW-0378">Hydrolase</keyword>
<protein>
    <submittedName>
        <fullName evidence="2">Alpha/beta hydrolase fold domain-containing protein</fullName>
    </submittedName>
</protein>
<dbReference type="SUPFAM" id="SSF53474">
    <property type="entry name" value="alpha/beta-Hydrolases"/>
    <property type="match status" value="1"/>
</dbReference>
<comment type="caution">
    <text evidence="2">The sequence shown here is derived from an EMBL/GenBank/DDBJ whole genome shotgun (WGS) entry which is preliminary data.</text>
</comment>
<dbReference type="InterPro" id="IPR029058">
    <property type="entry name" value="AB_hydrolase_fold"/>
</dbReference>
<organism evidence="2 3">
    <name type="scientific">Nocardia implantans</name>
    <dbReference type="NCBI Taxonomy" id="3108168"/>
    <lineage>
        <taxon>Bacteria</taxon>
        <taxon>Bacillati</taxon>
        <taxon>Actinomycetota</taxon>
        <taxon>Actinomycetes</taxon>
        <taxon>Mycobacteriales</taxon>
        <taxon>Nocardiaceae</taxon>
        <taxon>Nocardia</taxon>
    </lineage>
</organism>
<evidence type="ECO:0000313" key="3">
    <source>
        <dbReference type="Proteomes" id="UP001348098"/>
    </source>
</evidence>
<feature type="domain" description="Alpha/beta hydrolase fold-3" evidence="1">
    <location>
        <begin position="6"/>
        <end position="45"/>
    </location>
</feature>